<reference evidence="2" key="1">
    <citation type="submission" date="2022-11" db="UniProtKB">
        <authorList>
            <consortium name="WormBaseParasite"/>
        </authorList>
    </citation>
    <scope>IDENTIFICATION</scope>
</reference>
<accession>A0AC34GLL6</accession>
<dbReference type="Proteomes" id="UP000887579">
    <property type="component" value="Unplaced"/>
</dbReference>
<evidence type="ECO:0000313" key="1">
    <source>
        <dbReference type="Proteomes" id="UP000887579"/>
    </source>
</evidence>
<proteinExistence type="predicted"/>
<sequence>GGKTPEKPDVDPNYVQQE</sequence>
<name>A0AC34GLL6_9BILA</name>
<organism evidence="1 2">
    <name type="scientific">Panagrolaimus sp. ES5</name>
    <dbReference type="NCBI Taxonomy" id="591445"/>
    <lineage>
        <taxon>Eukaryota</taxon>
        <taxon>Metazoa</taxon>
        <taxon>Ecdysozoa</taxon>
        <taxon>Nematoda</taxon>
        <taxon>Chromadorea</taxon>
        <taxon>Rhabditida</taxon>
        <taxon>Tylenchina</taxon>
        <taxon>Panagrolaimomorpha</taxon>
        <taxon>Panagrolaimoidea</taxon>
        <taxon>Panagrolaimidae</taxon>
        <taxon>Panagrolaimus</taxon>
    </lineage>
</organism>
<dbReference type="WBParaSite" id="ES5_v2.g30488.t1">
    <property type="protein sequence ID" value="ES5_v2.g30488.t1"/>
    <property type="gene ID" value="ES5_v2.g30488"/>
</dbReference>
<evidence type="ECO:0000313" key="2">
    <source>
        <dbReference type="WBParaSite" id="ES5_v2.g30488.t1"/>
    </source>
</evidence>
<protein>
    <submittedName>
        <fullName evidence="2">Uncharacterized protein</fullName>
    </submittedName>
</protein>